<dbReference type="Gene3D" id="3.40.50.300">
    <property type="entry name" value="P-loop containing nucleotide triphosphate hydrolases"/>
    <property type="match status" value="1"/>
</dbReference>
<feature type="domain" description="AAA+ ATPase" evidence="8">
    <location>
        <begin position="75"/>
        <end position="213"/>
    </location>
</feature>
<dbReference type="GO" id="GO:0006281">
    <property type="term" value="P:DNA repair"/>
    <property type="evidence" value="ECO:0007669"/>
    <property type="project" value="TreeGrafter"/>
</dbReference>
<dbReference type="Pfam" id="PF08542">
    <property type="entry name" value="Rep_fac_C"/>
    <property type="match status" value="1"/>
</dbReference>
<dbReference type="GO" id="GO:0005663">
    <property type="term" value="C:DNA replication factor C complex"/>
    <property type="evidence" value="ECO:0007669"/>
    <property type="project" value="TreeGrafter"/>
</dbReference>
<evidence type="ECO:0000256" key="1">
    <source>
        <dbReference type="ARBA" id="ARBA00004123"/>
    </source>
</evidence>
<dbReference type="SMART" id="SM00382">
    <property type="entry name" value="AAA"/>
    <property type="match status" value="1"/>
</dbReference>
<keyword evidence="6" id="KW-0539">Nucleus</keyword>
<dbReference type="NCBIfam" id="NF001679">
    <property type="entry name" value="PRK00440.1"/>
    <property type="match status" value="1"/>
</dbReference>
<dbReference type="GO" id="GO:0003677">
    <property type="term" value="F:DNA binding"/>
    <property type="evidence" value="ECO:0007669"/>
    <property type="project" value="InterPro"/>
</dbReference>
<evidence type="ECO:0000313" key="10">
    <source>
        <dbReference type="Proteomes" id="UP001285441"/>
    </source>
</evidence>
<dbReference type="GO" id="GO:0031390">
    <property type="term" value="C:Ctf18 RFC-like complex"/>
    <property type="evidence" value="ECO:0007669"/>
    <property type="project" value="TreeGrafter"/>
</dbReference>
<evidence type="ECO:0000259" key="8">
    <source>
        <dbReference type="SMART" id="SM00382"/>
    </source>
</evidence>
<dbReference type="SUPFAM" id="SSF52540">
    <property type="entry name" value="P-loop containing nucleoside triphosphate hydrolases"/>
    <property type="match status" value="1"/>
</dbReference>
<keyword evidence="4" id="KW-0547">Nucleotide-binding</keyword>
<keyword evidence="3" id="KW-0235">DNA replication</keyword>
<dbReference type="SUPFAM" id="SSF48019">
    <property type="entry name" value="post-AAA+ oligomerization domain-like"/>
    <property type="match status" value="1"/>
</dbReference>
<evidence type="ECO:0000256" key="3">
    <source>
        <dbReference type="ARBA" id="ARBA00022705"/>
    </source>
</evidence>
<dbReference type="InterPro" id="IPR013748">
    <property type="entry name" value="Rep_factorC_C"/>
</dbReference>
<keyword evidence="5" id="KW-0067">ATP-binding</keyword>
<dbReference type="GO" id="GO:0006271">
    <property type="term" value="P:DNA strand elongation involved in DNA replication"/>
    <property type="evidence" value="ECO:0007669"/>
    <property type="project" value="UniProtKB-ARBA"/>
</dbReference>
<dbReference type="GO" id="GO:0016887">
    <property type="term" value="F:ATP hydrolysis activity"/>
    <property type="evidence" value="ECO:0007669"/>
    <property type="project" value="InterPro"/>
</dbReference>
<dbReference type="AlphaFoldDB" id="A0AAE0U195"/>
<dbReference type="InterPro" id="IPR003959">
    <property type="entry name" value="ATPase_AAA_core"/>
</dbReference>
<evidence type="ECO:0000256" key="7">
    <source>
        <dbReference type="ARBA" id="ARBA00070184"/>
    </source>
</evidence>
<name>A0AAE0U195_9PEZI</name>
<dbReference type="GO" id="GO:0003689">
    <property type="term" value="F:DNA clamp loader activity"/>
    <property type="evidence" value="ECO:0007669"/>
    <property type="project" value="TreeGrafter"/>
</dbReference>
<dbReference type="GO" id="GO:0031391">
    <property type="term" value="C:Elg1 RFC-like complex"/>
    <property type="evidence" value="ECO:0007669"/>
    <property type="project" value="TreeGrafter"/>
</dbReference>
<dbReference type="FunFam" id="1.10.8.60:FF:000028">
    <property type="entry name" value="Replication factor C subunit 5"/>
    <property type="match status" value="1"/>
</dbReference>
<dbReference type="CDD" id="cd00009">
    <property type="entry name" value="AAA"/>
    <property type="match status" value="1"/>
</dbReference>
<dbReference type="FunFam" id="1.20.272.10:FF:000004">
    <property type="entry name" value="Replication factor C subunit 5"/>
    <property type="match status" value="1"/>
</dbReference>
<dbReference type="InterPro" id="IPR003593">
    <property type="entry name" value="AAA+_ATPase"/>
</dbReference>
<keyword evidence="9" id="KW-0378">Hydrolase</keyword>
<evidence type="ECO:0000313" key="9">
    <source>
        <dbReference type="EMBL" id="KAK3386859.1"/>
    </source>
</evidence>
<dbReference type="InterPro" id="IPR008921">
    <property type="entry name" value="DNA_pol3_clamp-load_cplx_C"/>
</dbReference>
<accession>A0AAE0U195</accession>
<dbReference type="EMBL" id="JAULSW010000003">
    <property type="protein sequence ID" value="KAK3386859.1"/>
    <property type="molecule type" value="Genomic_DNA"/>
</dbReference>
<dbReference type="Pfam" id="PF00004">
    <property type="entry name" value="AAA"/>
    <property type="match status" value="1"/>
</dbReference>
<gene>
    <name evidence="9" type="ORF">B0H63DRAFT_520938</name>
</gene>
<dbReference type="InterPro" id="IPR050238">
    <property type="entry name" value="DNA_Rep/Repair_Clamp_Loader"/>
</dbReference>
<dbReference type="Gene3D" id="1.10.8.60">
    <property type="match status" value="1"/>
</dbReference>
<protein>
    <recommendedName>
        <fullName evidence="7">Replication factor C subunit 3</fullName>
    </recommendedName>
</protein>
<dbReference type="GO" id="GO:0031389">
    <property type="term" value="C:Rad17 RFC-like complex"/>
    <property type="evidence" value="ECO:0007669"/>
    <property type="project" value="TreeGrafter"/>
</dbReference>
<dbReference type="Proteomes" id="UP001285441">
    <property type="component" value="Unassembled WGS sequence"/>
</dbReference>
<evidence type="ECO:0000256" key="6">
    <source>
        <dbReference type="ARBA" id="ARBA00023242"/>
    </source>
</evidence>
<sequence length="389" mass="42506">MSDFDDEMDVDVPPQSNLLFSADNTAKGKRSAANLPVEAEDSLPWVEKYRPATLADVSGHQDILATINKFVDTNRLPHLLLYGPPGTGKTSTILALARRIYGSENLRQMVLELNASDDRGIDVVREQIKTFASTKQIFTLSASANRTGIATYKLIILDEADAMTNTAQMALRRIMEKYTANTRFCIIANYSHKLSPALLSRCTRFRFSPLKEPDIRVLVDKVIEEENVQITPDATESLVRLSKGDMRRALNVLQACHASSTPLQAHNEPKTAEADIVREMITTQTIYNCVAAPPPDAIKKIMNTLLSTSDVTSCLTTINTLKTSQGLALADIITALADELVKLEVKPEVMITWLDALANVEHRVASGGGEAIQTGAVVGAIRNGVELMG</sequence>
<dbReference type="Pfam" id="PF21960">
    <property type="entry name" value="RCF1-5-like_lid"/>
    <property type="match status" value="1"/>
</dbReference>
<dbReference type="Gene3D" id="1.20.272.10">
    <property type="match status" value="1"/>
</dbReference>
<evidence type="ECO:0000256" key="2">
    <source>
        <dbReference type="ARBA" id="ARBA00005378"/>
    </source>
</evidence>
<evidence type="ECO:0000256" key="4">
    <source>
        <dbReference type="ARBA" id="ARBA00022741"/>
    </source>
</evidence>
<comment type="subcellular location">
    <subcellularLocation>
        <location evidence="1">Nucleus</location>
    </subcellularLocation>
</comment>
<dbReference type="FunFam" id="3.40.50.300:FF:000129">
    <property type="entry name" value="Replication factor C subunit 5"/>
    <property type="match status" value="1"/>
</dbReference>
<dbReference type="GO" id="GO:0005524">
    <property type="term" value="F:ATP binding"/>
    <property type="evidence" value="ECO:0007669"/>
    <property type="project" value="UniProtKB-KW"/>
</dbReference>
<keyword evidence="10" id="KW-1185">Reference proteome</keyword>
<dbReference type="InterPro" id="IPR027417">
    <property type="entry name" value="P-loop_NTPase"/>
</dbReference>
<evidence type="ECO:0000256" key="5">
    <source>
        <dbReference type="ARBA" id="ARBA00022840"/>
    </source>
</evidence>
<dbReference type="PANTHER" id="PTHR11669:SF9">
    <property type="entry name" value="REPLICATION FACTOR C SUBUNIT 5"/>
    <property type="match status" value="1"/>
</dbReference>
<dbReference type="PANTHER" id="PTHR11669">
    <property type="entry name" value="REPLICATION FACTOR C / DNA POLYMERASE III GAMMA-TAU SUBUNIT"/>
    <property type="match status" value="1"/>
</dbReference>
<comment type="caution">
    <text evidence="9">The sequence shown here is derived from an EMBL/GenBank/DDBJ whole genome shotgun (WGS) entry which is preliminary data.</text>
</comment>
<organism evidence="9 10">
    <name type="scientific">Podospora didyma</name>
    <dbReference type="NCBI Taxonomy" id="330526"/>
    <lineage>
        <taxon>Eukaryota</taxon>
        <taxon>Fungi</taxon>
        <taxon>Dikarya</taxon>
        <taxon>Ascomycota</taxon>
        <taxon>Pezizomycotina</taxon>
        <taxon>Sordariomycetes</taxon>
        <taxon>Sordariomycetidae</taxon>
        <taxon>Sordariales</taxon>
        <taxon>Podosporaceae</taxon>
        <taxon>Podospora</taxon>
    </lineage>
</organism>
<dbReference type="CDD" id="cd18140">
    <property type="entry name" value="HLD_clamp_RFC"/>
    <property type="match status" value="1"/>
</dbReference>
<reference evidence="9" key="2">
    <citation type="submission" date="2023-06" db="EMBL/GenBank/DDBJ databases">
        <authorList>
            <consortium name="Lawrence Berkeley National Laboratory"/>
            <person name="Haridas S."/>
            <person name="Hensen N."/>
            <person name="Bonometti L."/>
            <person name="Westerberg I."/>
            <person name="Brannstrom I.O."/>
            <person name="Guillou S."/>
            <person name="Cros-Aarteil S."/>
            <person name="Calhoun S."/>
            <person name="Kuo A."/>
            <person name="Mondo S."/>
            <person name="Pangilinan J."/>
            <person name="Riley R."/>
            <person name="LaButti K."/>
            <person name="Andreopoulos B."/>
            <person name="Lipzen A."/>
            <person name="Chen C."/>
            <person name="Yanf M."/>
            <person name="Daum C."/>
            <person name="Ng V."/>
            <person name="Clum A."/>
            <person name="Steindorff A."/>
            <person name="Ohm R."/>
            <person name="Martin F."/>
            <person name="Silar P."/>
            <person name="Natvig D."/>
            <person name="Lalanne C."/>
            <person name="Gautier V."/>
            <person name="Ament-velasquez S.L."/>
            <person name="Kruys A."/>
            <person name="Hutchinson M.I."/>
            <person name="Powell A.J."/>
            <person name="Barry K."/>
            <person name="Miller A.N."/>
            <person name="Grigoriev I.V."/>
            <person name="Debuchy R."/>
            <person name="Gladieux P."/>
            <person name="Thoren M.H."/>
            <person name="Johannesson H."/>
        </authorList>
    </citation>
    <scope>NUCLEOTIDE SEQUENCE</scope>
    <source>
        <strain evidence="9">CBS 232.78</strain>
    </source>
</reference>
<comment type="similarity">
    <text evidence="2">Belongs to the activator 1 small subunits family.</text>
</comment>
<dbReference type="InterPro" id="IPR047854">
    <property type="entry name" value="RFC_lid"/>
</dbReference>
<proteinExistence type="inferred from homology"/>
<reference evidence="9" key="1">
    <citation type="journal article" date="2023" name="Mol. Phylogenet. Evol.">
        <title>Genome-scale phylogeny and comparative genomics of the fungal order Sordariales.</title>
        <authorList>
            <person name="Hensen N."/>
            <person name="Bonometti L."/>
            <person name="Westerberg I."/>
            <person name="Brannstrom I.O."/>
            <person name="Guillou S."/>
            <person name="Cros-Aarteil S."/>
            <person name="Calhoun S."/>
            <person name="Haridas S."/>
            <person name="Kuo A."/>
            <person name="Mondo S."/>
            <person name="Pangilinan J."/>
            <person name="Riley R."/>
            <person name="LaButti K."/>
            <person name="Andreopoulos B."/>
            <person name="Lipzen A."/>
            <person name="Chen C."/>
            <person name="Yan M."/>
            <person name="Daum C."/>
            <person name="Ng V."/>
            <person name="Clum A."/>
            <person name="Steindorff A."/>
            <person name="Ohm R.A."/>
            <person name="Martin F."/>
            <person name="Silar P."/>
            <person name="Natvig D.O."/>
            <person name="Lalanne C."/>
            <person name="Gautier V."/>
            <person name="Ament-Velasquez S.L."/>
            <person name="Kruys A."/>
            <person name="Hutchinson M.I."/>
            <person name="Powell A.J."/>
            <person name="Barry K."/>
            <person name="Miller A.N."/>
            <person name="Grigoriev I.V."/>
            <person name="Debuchy R."/>
            <person name="Gladieux P."/>
            <person name="Hiltunen Thoren M."/>
            <person name="Johannesson H."/>
        </authorList>
    </citation>
    <scope>NUCLEOTIDE SEQUENCE</scope>
    <source>
        <strain evidence="9">CBS 232.78</strain>
    </source>
</reference>